<dbReference type="EMBL" id="WJBU01000005">
    <property type="protein sequence ID" value="MRD46815.1"/>
    <property type="molecule type" value="Genomic_DNA"/>
</dbReference>
<proteinExistence type="predicted"/>
<comment type="caution">
    <text evidence="2">The sequence shown here is derived from an EMBL/GenBank/DDBJ whole genome shotgun (WGS) entry which is preliminary data.</text>
</comment>
<dbReference type="Proteomes" id="UP000487350">
    <property type="component" value="Unassembled WGS sequence"/>
</dbReference>
<gene>
    <name evidence="2" type="ORF">GHT07_05980</name>
</gene>
<accession>A0A844ARF6</accession>
<dbReference type="RefSeq" id="WP_153584153.1">
    <property type="nucleotide sequence ID" value="NZ_WJBU01000005.1"/>
</dbReference>
<evidence type="ECO:0000259" key="1">
    <source>
        <dbReference type="Pfam" id="PF13471"/>
    </source>
</evidence>
<dbReference type="InterPro" id="IPR032708">
    <property type="entry name" value="McjB_C"/>
</dbReference>
<organism evidence="2 3">
    <name type="scientific">Caenimonas koreensis DSM 17982</name>
    <dbReference type="NCBI Taxonomy" id="1121255"/>
    <lineage>
        <taxon>Bacteria</taxon>
        <taxon>Pseudomonadati</taxon>
        <taxon>Pseudomonadota</taxon>
        <taxon>Betaproteobacteria</taxon>
        <taxon>Burkholderiales</taxon>
        <taxon>Comamonadaceae</taxon>
        <taxon>Caenimonas</taxon>
    </lineage>
</organism>
<evidence type="ECO:0000313" key="2">
    <source>
        <dbReference type="EMBL" id="MRD46815.1"/>
    </source>
</evidence>
<dbReference type="NCBIfam" id="NF033537">
    <property type="entry name" value="lasso_biosyn_B2"/>
    <property type="match status" value="1"/>
</dbReference>
<reference evidence="2 3" key="1">
    <citation type="submission" date="2019-11" db="EMBL/GenBank/DDBJ databases">
        <title>Caenimonas koreensis gen. nov., sp. nov., isolated from activated sludge.</title>
        <authorList>
            <person name="Seung H.R."/>
        </authorList>
    </citation>
    <scope>NUCLEOTIDE SEQUENCE [LARGE SCALE GENOMIC DNA]</scope>
    <source>
        <strain evidence="2 3">EMB320</strain>
    </source>
</reference>
<name>A0A844ARF6_9BURK</name>
<dbReference type="Pfam" id="PF13471">
    <property type="entry name" value="Transglut_core3"/>
    <property type="match status" value="1"/>
</dbReference>
<protein>
    <submittedName>
        <fullName evidence="2">Lasso peptide biosynthesis B2 protein</fullName>
    </submittedName>
</protein>
<evidence type="ECO:0000313" key="3">
    <source>
        <dbReference type="Proteomes" id="UP000487350"/>
    </source>
</evidence>
<feature type="domain" description="Microcin J25-processing protein McjB C-terminal" evidence="1">
    <location>
        <begin position="28"/>
        <end position="140"/>
    </location>
</feature>
<dbReference type="OrthoDB" id="8937888at2"/>
<dbReference type="AlphaFoldDB" id="A0A844ARF6"/>
<dbReference type="InterPro" id="IPR053521">
    <property type="entry name" value="McjB-like"/>
</dbReference>
<sequence length="153" mass="17120">MTMASKWRRWHELPARERIVLVKAWLGLPVAWLLLRVMPFPSIQSHIRNRRVDQAARDSALAPIDLGRLIDMAARTSPVPSTCLTKSVLLCWMLRRRGVAHELIIGVRPGEAGLQAHAWVECEGSPVNDQGDISSRFHPLQYAAGTASLKDLL</sequence>
<keyword evidence="3" id="KW-1185">Reference proteome</keyword>